<comment type="caution">
    <text evidence="1">The sequence shown here is derived from an EMBL/GenBank/DDBJ whole genome shotgun (WGS) entry which is preliminary data.</text>
</comment>
<dbReference type="Proteomes" id="UP001558713">
    <property type="component" value="Unassembled WGS sequence"/>
</dbReference>
<evidence type="ECO:0000313" key="2">
    <source>
        <dbReference type="Proteomes" id="UP001558713"/>
    </source>
</evidence>
<dbReference type="AlphaFoldDB" id="A0ABD0Z9R6"/>
<organism evidence="1 2">
    <name type="scientific">Cardamine amara subsp. amara</name>
    <dbReference type="NCBI Taxonomy" id="228776"/>
    <lineage>
        <taxon>Eukaryota</taxon>
        <taxon>Viridiplantae</taxon>
        <taxon>Streptophyta</taxon>
        <taxon>Embryophyta</taxon>
        <taxon>Tracheophyta</taxon>
        <taxon>Spermatophyta</taxon>
        <taxon>Magnoliopsida</taxon>
        <taxon>eudicotyledons</taxon>
        <taxon>Gunneridae</taxon>
        <taxon>Pentapetalae</taxon>
        <taxon>rosids</taxon>
        <taxon>malvids</taxon>
        <taxon>Brassicales</taxon>
        <taxon>Brassicaceae</taxon>
        <taxon>Cardamineae</taxon>
        <taxon>Cardamine</taxon>
    </lineage>
</organism>
<dbReference type="EMBL" id="JBANAX010000852">
    <property type="protein sequence ID" value="KAL1191441.1"/>
    <property type="molecule type" value="Genomic_DNA"/>
</dbReference>
<keyword evidence="2" id="KW-1185">Reference proteome</keyword>
<name>A0ABD0Z9R6_CARAN</name>
<gene>
    <name evidence="1" type="ORF">V5N11_034037</name>
</gene>
<reference evidence="1 2" key="1">
    <citation type="submission" date="2024-04" db="EMBL/GenBank/DDBJ databases">
        <title>Genome assembly C_amara_ONT_v2.</title>
        <authorList>
            <person name="Yant L."/>
            <person name="Moore C."/>
            <person name="Slenker M."/>
        </authorList>
    </citation>
    <scope>NUCLEOTIDE SEQUENCE [LARGE SCALE GENOMIC DNA]</scope>
    <source>
        <tissue evidence="1">Leaf</tissue>
    </source>
</reference>
<sequence length="120" mass="13711">MADNNSPIEEKKFSHVIEHLPEEKESWVNVEVKILGKGPSPLEFSFSISVEEFIWQDDDSAGKIALEEFFTDDAEIDINEVPFLIVDMISYVCKNLGPVDEDFKGIFNLMVEFKLKPVMP</sequence>
<protein>
    <submittedName>
        <fullName evidence="1">Uncharacterized protein</fullName>
    </submittedName>
</protein>
<evidence type="ECO:0000313" key="1">
    <source>
        <dbReference type="EMBL" id="KAL1191441.1"/>
    </source>
</evidence>
<accession>A0ABD0Z9R6</accession>
<proteinExistence type="predicted"/>